<dbReference type="AlphaFoldDB" id="A0A3M7P4X2"/>
<reference evidence="1 2" key="1">
    <citation type="journal article" date="2018" name="Sci. Rep.">
        <title>Genomic signatures of local adaptation to the degree of environmental predictability in rotifers.</title>
        <authorList>
            <person name="Franch-Gras L."/>
            <person name="Hahn C."/>
            <person name="Garcia-Roger E.M."/>
            <person name="Carmona M.J."/>
            <person name="Serra M."/>
            <person name="Gomez A."/>
        </authorList>
    </citation>
    <scope>NUCLEOTIDE SEQUENCE [LARGE SCALE GENOMIC DNA]</scope>
    <source>
        <strain evidence="1">HYR1</strain>
    </source>
</reference>
<dbReference type="EMBL" id="REGN01013406">
    <property type="protein sequence ID" value="RMZ93969.1"/>
    <property type="molecule type" value="Genomic_DNA"/>
</dbReference>
<accession>A0A3M7P4X2</accession>
<name>A0A3M7P4X2_BRAPC</name>
<comment type="caution">
    <text evidence="1">The sequence shown here is derived from an EMBL/GenBank/DDBJ whole genome shotgun (WGS) entry which is preliminary data.</text>
</comment>
<dbReference type="Pfam" id="PF15189">
    <property type="entry name" value="MEIOC"/>
    <property type="match status" value="1"/>
</dbReference>
<evidence type="ECO:0000313" key="2">
    <source>
        <dbReference type="Proteomes" id="UP000276133"/>
    </source>
</evidence>
<dbReference type="InterPro" id="IPR027963">
    <property type="entry name" value="MEIOC"/>
</dbReference>
<keyword evidence="2" id="KW-1185">Reference proteome</keyword>
<sequence length="263" mass="30423">MSAQGHQIFGNPNSYFSYLNQSYGKEDKNWLNNSFGDRSWLNNSMCLPPEQRYQSLNEMVTKIVDDEAQKSLMASGNSVTLSNSFGQIKNPNQNQIMYFQAPLNEKFYQQSLSINSSGDTYHPPVDVLPTFVANYQANYAMPIFYPPSYSHQLANLSLDQQAFLFQQQNSLMTALAFQEMNSGYQYTNHLNNQFQFRFSNFVPHPAEKNILNEHKANKYAANSGQQNYRNHRRTGPSNELHIRLEECLEQLKCLENERKKVKL</sequence>
<gene>
    <name evidence="1" type="ORF">BpHYR1_046533</name>
</gene>
<proteinExistence type="predicted"/>
<dbReference type="GO" id="GO:0051321">
    <property type="term" value="P:meiotic cell cycle"/>
    <property type="evidence" value="ECO:0007669"/>
    <property type="project" value="InterPro"/>
</dbReference>
<dbReference type="Proteomes" id="UP000276133">
    <property type="component" value="Unassembled WGS sequence"/>
</dbReference>
<protein>
    <submittedName>
        <fullName evidence="1">Uncharacterized protein</fullName>
    </submittedName>
</protein>
<organism evidence="1 2">
    <name type="scientific">Brachionus plicatilis</name>
    <name type="common">Marine rotifer</name>
    <name type="synonym">Brachionus muelleri</name>
    <dbReference type="NCBI Taxonomy" id="10195"/>
    <lineage>
        <taxon>Eukaryota</taxon>
        <taxon>Metazoa</taxon>
        <taxon>Spiralia</taxon>
        <taxon>Gnathifera</taxon>
        <taxon>Rotifera</taxon>
        <taxon>Eurotatoria</taxon>
        <taxon>Monogononta</taxon>
        <taxon>Pseudotrocha</taxon>
        <taxon>Ploima</taxon>
        <taxon>Brachionidae</taxon>
        <taxon>Brachionus</taxon>
    </lineage>
</organism>
<evidence type="ECO:0000313" key="1">
    <source>
        <dbReference type="EMBL" id="RMZ93969.1"/>
    </source>
</evidence>